<keyword evidence="3" id="KW-0964">Secreted</keyword>
<dbReference type="EMBL" id="JALJAT010000003">
    <property type="protein sequence ID" value="KAK4471139.1"/>
    <property type="molecule type" value="Genomic_DNA"/>
</dbReference>
<dbReference type="InterPro" id="IPR001955">
    <property type="entry name" value="Pancreatic_hormone-like"/>
</dbReference>
<dbReference type="PROSITE" id="PS50276">
    <property type="entry name" value="PANCREATIC_HORMONE_2"/>
    <property type="match status" value="1"/>
</dbReference>
<dbReference type="GO" id="GO:0005576">
    <property type="term" value="C:extracellular region"/>
    <property type="evidence" value="ECO:0007669"/>
    <property type="project" value="UniProtKB-SubCell"/>
</dbReference>
<evidence type="ECO:0000256" key="1">
    <source>
        <dbReference type="ARBA" id="ARBA00004613"/>
    </source>
</evidence>
<feature type="transmembrane region" description="Helical" evidence="4">
    <location>
        <begin position="43"/>
        <end position="60"/>
    </location>
</feature>
<accession>A0AAE1ZCY9</accession>
<keyword evidence="6" id="KW-1185">Reference proteome</keyword>
<comment type="similarity">
    <text evidence="2">Belongs to the NPY family.</text>
</comment>
<dbReference type="Proteomes" id="UP001292079">
    <property type="component" value="Unassembled WGS sequence"/>
</dbReference>
<dbReference type="AlphaFoldDB" id="A0AAE1ZCY9"/>
<comment type="subcellular location">
    <subcellularLocation>
        <location evidence="1">Secreted</location>
    </subcellularLocation>
</comment>
<keyword evidence="4" id="KW-0812">Transmembrane</keyword>
<dbReference type="CDD" id="cd00126">
    <property type="entry name" value="PAH"/>
    <property type="match status" value="1"/>
</dbReference>
<sequence length="146" mass="17269">MTTFAIEYKLIVTILVLLIIVHSYREANNNMNCLKDNWRFRSYVIYFYILISLIDIVNVYKVNGQISPYKWKNIQSDMEYLPMNKMTITSLLGNNDNNNNNEGKIIKTRSIEIMPPERPPIFETPEALRSFLQRLNEYFAIIGRPR</sequence>
<evidence type="ECO:0000313" key="5">
    <source>
        <dbReference type="EMBL" id="KAK4471139.1"/>
    </source>
</evidence>
<name>A0AAE1ZCY9_SCHME</name>
<evidence type="ECO:0000256" key="2">
    <source>
        <dbReference type="ARBA" id="ARBA00010022"/>
    </source>
</evidence>
<dbReference type="GO" id="GO:0005179">
    <property type="term" value="F:hormone activity"/>
    <property type="evidence" value="ECO:0007669"/>
    <property type="project" value="InterPro"/>
</dbReference>
<comment type="caution">
    <text evidence="5">The sequence shown here is derived from an EMBL/GenBank/DDBJ whole genome shotgun (WGS) entry which is preliminary data.</text>
</comment>
<proteinExistence type="inferred from homology"/>
<evidence type="ECO:0000256" key="3">
    <source>
        <dbReference type="ARBA" id="ARBA00022525"/>
    </source>
</evidence>
<keyword evidence="4" id="KW-1133">Transmembrane helix</keyword>
<dbReference type="Pfam" id="PF00159">
    <property type="entry name" value="Hormone_3"/>
    <property type="match status" value="1"/>
</dbReference>
<keyword evidence="4" id="KW-0472">Membrane</keyword>
<gene>
    <name evidence="5" type="ORF">MN116_005535</name>
</gene>
<evidence type="ECO:0000313" key="6">
    <source>
        <dbReference type="Proteomes" id="UP001292079"/>
    </source>
</evidence>
<reference evidence="5" key="2">
    <citation type="journal article" date="2023" name="Infect Dis Poverty">
        <title>Chromosome-scale genome of the human blood fluke Schistosoma mekongi and its implications for public health.</title>
        <authorList>
            <person name="Zhou M."/>
            <person name="Xu L."/>
            <person name="Xu D."/>
            <person name="Chen W."/>
            <person name="Khan J."/>
            <person name="Hu Y."/>
            <person name="Huang H."/>
            <person name="Wei H."/>
            <person name="Zhang Y."/>
            <person name="Chusongsang P."/>
            <person name="Tanasarnprasert K."/>
            <person name="Hu X."/>
            <person name="Limpanont Y."/>
            <person name="Lv Z."/>
        </authorList>
    </citation>
    <scope>NUCLEOTIDE SEQUENCE</scope>
    <source>
        <strain evidence="5">LV_2022a</strain>
    </source>
</reference>
<evidence type="ECO:0000256" key="4">
    <source>
        <dbReference type="SAM" id="Phobius"/>
    </source>
</evidence>
<reference evidence="5" key="1">
    <citation type="submission" date="2022-04" db="EMBL/GenBank/DDBJ databases">
        <authorList>
            <person name="Xu L."/>
            <person name="Lv Z."/>
        </authorList>
    </citation>
    <scope>NUCLEOTIDE SEQUENCE</scope>
    <source>
        <strain evidence="5">LV_2022a</strain>
    </source>
</reference>
<protein>
    <submittedName>
        <fullName evidence="5">Uncharacterized protein</fullName>
    </submittedName>
</protein>
<organism evidence="5 6">
    <name type="scientific">Schistosoma mekongi</name>
    <name type="common">Parasitic worm</name>
    <dbReference type="NCBI Taxonomy" id="38744"/>
    <lineage>
        <taxon>Eukaryota</taxon>
        <taxon>Metazoa</taxon>
        <taxon>Spiralia</taxon>
        <taxon>Lophotrochozoa</taxon>
        <taxon>Platyhelminthes</taxon>
        <taxon>Trematoda</taxon>
        <taxon>Digenea</taxon>
        <taxon>Strigeidida</taxon>
        <taxon>Schistosomatoidea</taxon>
        <taxon>Schistosomatidae</taxon>
        <taxon>Schistosoma</taxon>
    </lineage>
</organism>